<dbReference type="EMBL" id="JAAZQQ010000001">
    <property type="protein sequence ID" value="NKX43434.1"/>
    <property type="molecule type" value="Genomic_DNA"/>
</dbReference>
<dbReference type="GO" id="GO:1902600">
    <property type="term" value="P:proton transmembrane transport"/>
    <property type="evidence" value="ECO:0007669"/>
    <property type="project" value="InterPro"/>
</dbReference>
<protein>
    <submittedName>
        <fullName evidence="7">Cation:proton antiporter</fullName>
    </submittedName>
</protein>
<evidence type="ECO:0000256" key="4">
    <source>
        <dbReference type="ARBA" id="ARBA00023136"/>
    </source>
</evidence>
<dbReference type="RefSeq" id="WP_168621803.1">
    <property type="nucleotide sequence ID" value="NZ_JAAZQQ010000001.1"/>
</dbReference>
<keyword evidence="4 5" id="KW-0472">Membrane</keyword>
<evidence type="ECO:0000256" key="5">
    <source>
        <dbReference type="SAM" id="Phobius"/>
    </source>
</evidence>
<reference evidence="7 8" key="1">
    <citation type="submission" date="2020-04" db="EMBL/GenBank/DDBJ databases">
        <authorList>
            <person name="Yoon J."/>
        </authorList>
    </citation>
    <scope>NUCLEOTIDE SEQUENCE [LARGE SCALE GENOMIC DNA]</scope>
    <source>
        <strain evidence="7 8">KMU-115</strain>
    </source>
</reference>
<feature type="transmembrane region" description="Helical" evidence="5">
    <location>
        <begin position="191"/>
        <end position="210"/>
    </location>
</feature>
<accession>A0A7X6GW30</accession>
<gene>
    <name evidence="7" type="ORF">HCU73_02435</name>
</gene>
<name>A0A7X6GW30_9RHOB</name>
<dbReference type="InterPro" id="IPR006153">
    <property type="entry name" value="Cation/H_exchanger_TM"/>
</dbReference>
<dbReference type="PANTHER" id="PTHR43021:SF2">
    <property type="entry name" value="CATION_H+ EXCHANGER DOMAIN-CONTAINING PROTEIN"/>
    <property type="match status" value="1"/>
</dbReference>
<dbReference type="Pfam" id="PF00999">
    <property type="entry name" value="Na_H_Exchanger"/>
    <property type="match status" value="1"/>
</dbReference>
<evidence type="ECO:0000256" key="1">
    <source>
        <dbReference type="ARBA" id="ARBA00004141"/>
    </source>
</evidence>
<dbReference type="AlphaFoldDB" id="A0A7X6GW30"/>
<sequence>MDLAPLFLTLGGLFLAGLVADVAARRTRLPRVTLLLAIGVAAGRSGFDLIPAGFDEIFGFLSIAALTLVAFLLGNALTLDKLRAHGRMILWVSWSVVAATLIVVTAGLWAIGLALPLAMILASIACATAPAAMQDILRETGIDSGFAETLRGIVAIDDAWGLIVFSLVLVAAAALSGANGHGLIALAVEDIAGAFAIGLAVGLPGAALTGRISRGEPLQAEALGLVFLTAGLCSWLGVSYLLAGLVAGAIIANFATHHERAFHEIEHVQWPFMLLFFLMAGAVLEVAQLWALGGVGVAYVVLRILARVIGGWTGGWLAGADPVERRWIGPALLPQAGVAVGMALVAAEQFPDWGPQIMSLTVGTTVAFEVIGPPITRLAVARVGVKP</sequence>
<proteinExistence type="predicted"/>
<evidence type="ECO:0000313" key="8">
    <source>
        <dbReference type="Proteomes" id="UP000526408"/>
    </source>
</evidence>
<feature type="transmembrane region" description="Helical" evidence="5">
    <location>
        <begin position="57"/>
        <end position="77"/>
    </location>
</feature>
<dbReference type="InterPro" id="IPR038770">
    <property type="entry name" value="Na+/solute_symporter_sf"/>
</dbReference>
<keyword evidence="2 5" id="KW-0812">Transmembrane</keyword>
<feature type="domain" description="Cation/H+ exchanger transmembrane" evidence="6">
    <location>
        <begin position="14"/>
        <end position="371"/>
    </location>
</feature>
<keyword evidence="8" id="KW-1185">Reference proteome</keyword>
<dbReference type="GO" id="GO:0015297">
    <property type="term" value="F:antiporter activity"/>
    <property type="evidence" value="ECO:0007669"/>
    <property type="project" value="InterPro"/>
</dbReference>
<dbReference type="PANTHER" id="PTHR43021">
    <property type="entry name" value="NA(+)/H(+) ANTIPORTER-RELATED"/>
    <property type="match status" value="1"/>
</dbReference>
<dbReference type="GO" id="GO:0016020">
    <property type="term" value="C:membrane"/>
    <property type="evidence" value="ECO:0007669"/>
    <property type="project" value="UniProtKB-SubCell"/>
</dbReference>
<feature type="transmembrane region" description="Helical" evidence="5">
    <location>
        <begin position="89"/>
        <end position="111"/>
    </location>
</feature>
<keyword evidence="3 5" id="KW-1133">Transmembrane helix</keyword>
<comment type="caution">
    <text evidence="7">The sequence shown here is derived from an EMBL/GenBank/DDBJ whole genome shotgun (WGS) entry which is preliminary data.</text>
</comment>
<feature type="transmembrane region" description="Helical" evidence="5">
    <location>
        <begin position="272"/>
        <end position="302"/>
    </location>
</feature>
<feature type="transmembrane region" description="Helical" evidence="5">
    <location>
        <begin position="158"/>
        <end position="179"/>
    </location>
</feature>
<feature type="transmembrane region" description="Helical" evidence="5">
    <location>
        <begin position="222"/>
        <end position="252"/>
    </location>
</feature>
<organism evidence="7 8">
    <name type="scientific">Roseicyclus persicicus</name>
    <dbReference type="NCBI Taxonomy" id="2650661"/>
    <lineage>
        <taxon>Bacteria</taxon>
        <taxon>Pseudomonadati</taxon>
        <taxon>Pseudomonadota</taxon>
        <taxon>Alphaproteobacteria</taxon>
        <taxon>Rhodobacterales</taxon>
        <taxon>Roseobacteraceae</taxon>
        <taxon>Roseicyclus</taxon>
    </lineage>
</organism>
<comment type="subcellular location">
    <subcellularLocation>
        <location evidence="1">Membrane</location>
        <topology evidence="1">Multi-pass membrane protein</topology>
    </subcellularLocation>
</comment>
<evidence type="ECO:0000256" key="2">
    <source>
        <dbReference type="ARBA" id="ARBA00022692"/>
    </source>
</evidence>
<evidence type="ECO:0000259" key="6">
    <source>
        <dbReference type="Pfam" id="PF00999"/>
    </source>
</evidence>
<evidence type="ECO:0000313" key="7">
    <source>
        <dbReference type="EMBL" id="NKX43434.1"/>
    </source>
</evidence>
<evidence type="ECO:0000256" key="3">
    <source>
        <dbReference type="ARBA" id="ARBA00022989"/>
    </source>
</evidence>
<dbReference type="Gene3D" id="1.20.1530.20">
    <property type="match status" value="1"/>
</dbReference>
<dbReference type="Proteomes" id="UP000526408">
    <property type="component" value="Unassembled WGS sequence"/>
</dbReference>